<protein>
    <submittedName>
        <fullName evidence="1">Uncharacterized protein</fullName>
    </submittedName>
</protein>
<proteinExistence type="predicted"/>
<dbReference type="InterPro" id="IPR038883">
    <property type="entry name" value="AN11006-like"/>
</dbReference>
<dbReference type="PANTHER" id="PTHR42085:SF4">
    <property type="entry name" value="F-BOX DOMAIN-CONTAINING PROTEIN"/>
    <property type="match status" value="1"/>
</dbReference>
<sequence length="241" mass="28065">METKVAPKFVHNLRRWLSKSRSAHKYGPVPTDHDFTQDSFSFLRLPREIRDQIYRELLLNTFPLIVHLRRAYTFEAGTRPYPAILQTNRQVHDEAAAVLYGENTWFSAAPISPVKLFDWADEIYDETSSTYVVEPAPINTYLPWLKVFVLFADGPPDWFKSRVIKDGDVTLMLRKMGIQRHNLKRLVVGVVSEELCAEIANANQDWLATVDEETMQKRFPWFEDRTAKQVYWLMSGLQEVA</sequence>
<dbReference type="Proteomes" id="UP001280581">
    <property type="component" value="Unassembled WGS sequence"/>
</dbReference>
<dbReference type="PANTHER" id="PTHR42085">
    <property type="entry name" value="F-BOX DOMAIN-CONTAINING PROTEIN"/>
    <property type="match status" value="1"/>
</dbReference>
<keyword evidence="2" id="KW-1185">Reference proteome</keyword>
<comment type="caution">
    <text evidence="1">The sequence shown here is derived from an EMBL/GenBank/DDBJ whole genome shotgun (WGS) entry which is preliminary data.</text>
</comment>
<evidence type="ECO:0000313" key="1">
    <source>
        <dbReference type="EMBL" id="KAK3209238.1"/>
    </source>
</evidence>
<name>A0AAN6RGH0_9PLEO</name>
<accession>A0AAN6RGH0</accession>
<evidence type="ECO:0000313" key="2">
    <source>
        <dbReference type="Proteomes" id="UP001280581"/>
    </source>
</evidence>
<reference evidence="1 2" key="1">
    <citation type="submission" date="2021-02" db="EMBL/GenBank/DDBJ databases">
        <title>Genome assembly of Pseudopithomyces chartarum.</title>
        <authorList>
            <person name="Jauregui R."/>
            <person name="Singh J."/>
            <person name="Voisey C."/>
        </authorList>
    </citation>
    <scope>NUCLEOTIDE SEQUENCE [LARGE SCALE GENOMIC DNA]</scope>
    <source>
        <strain evidence="1 2">AGR01</strain>
    </source>
</reference>
<dbReference type="AlphaFoldDB" id="A0AAN6RGH0"/>
<organism evidence="1 2">
    <name type="scientific">Pseudopithomyces chartarum</name>
    <dbReference type="NCBI Taxonomy" id="1892770"/>
    <lineage>
        <taxon>Eukaryota</taxon>
        <taxon>Fungi</taxon>
        <taxon>Dikarya</taxon>
        <taxon>Ascomycota</taxon>
        <taxon>Pezizomycotina</taxon>
        <taxon>Dothideomycetes</taxon>
        <taxon>Pleosporomycetidae</taxon>
        <taxon>Pleosporales</taxon>
        <taxon>Massarineae</taxon>
        <taxon>Didymosphaeriaceae</taxon>
        <taxon>Pseudopithomyces</taxon>
    </lineage>
</organism>
<gene>
    <name evidence="1" type="ORF">GRF29_69g1216505</name>
</gene>
<dbReference type="EMBL" id="WVTA01000006">
    <property type="protein sequence ID" value="KAK3209238.1"/>
    <property type="molecule type" value="Genomic_DNA"/>
</dbReference>